<dbReference type="OrthoDB" id="680456at2"/>
<protein>
    <submittedName>
        <fullName evidence="1">Uncharacterized protein</fullName>
    </submittedName>
</protein>
<dbReference type="RefSeq" id="WP_143373549.1">
    <property type="nucleotide sequence ID" value="NZ_VJVZ01000007.1"/>
</dbReference>
<proteinExistence type="predicted"/>
<dbReference type="Proteomes" id="UP000320643">
    <property type="component" value="Unassembled WGS sequence"/>
</dbReference>
<dbReference type="EMBL" id="VJVZ01000007">
    <property type="protein sequence ID" value="TRW23801.1"/>
    <property type="molecule type" value="Genomic_DNA"/>
</dbReference>
<accession>A0A552V002</accession>
<evidence type="ECO:0000313" key="1">
    <source>
        <dbReference type="EMBL" id="TRW23801.1"/>
    </source>
</evidence>
<gene>
    <name evidence="1" type="ORF">FMM05_11585</name>
</gene>
<name>A0A552V002_9FLAO</name>
<organism evidence="1 2">
    <name type="scientific">Flavobacterium zepuense</name>
    <dbReference type="NCBI Taxonomy" id="2593302"/>
    <lineage>
        <taxon>Bacteria</taxon>
        <taxon>Pseudomonadati</taxon>
        <taxon>Bacteroidota</taxon>
        <taxon>Flavobacteriia</taxon>
        <taxon>Flavobacteriales</taxon>
        <taxon>Flavobacteriaceae</taxon>
        <taxon>Flavobacterium</taxon>
    </lineage>
</organism>
<reference evidence="1 2" key="1">
    <citation type="submission" date="2019-07" db="EMBL/GenBank/DDBJ databases">
        <title>Flavobacterium sp. nov., isolated from glacier ice.</title>
        <authorList>
            <person name="Liu Q."/>
            <person name="Xin Y.-H."/>
        </authorList>
    </citation>
    <scope>NUCLEOTIDE SEQUENCE [LARGE SCALE GENOMIC DNA]</scope>
    <source>
        <strain evidence="1 2">ZT4R6</strain>
    </source>
</reference>
<sequence length="185" mass="21715">MDTTGKNEQIDKETLELVLEEFTQEQKATNQTMNDLVTAVNTIGSKVDDLKRELDKPMPVQDTGDVKPLQQILLKELMKIKEMVGEQPKSTVKKFQVLLFPEQDAKLFYKVVFSRWLLWLALMLLITKVYDWSIHHSDNQKQVIIKQLENDRLRKSWNYLYNHSGKETKKLMEKAYVKSGQKDNQ</sequence>
<comment type="caution">
    <text evidence="1">The sequence shown here is derived from an EMBL/GenBank/DDBJ whole genome shotgun (WGS) entry which is preliminary data.</text>
</comment>
<evidence type="ECO:0000313" key="2">
    <source>
        <dbReference type="Proteomes" id="UP000320643"/>
    </source>
</evidence>
<dbReference type="AlphaFoldDB" id="A0A552V002"/>
<keyword evidence="2" id="KW-1185">Reference proteome</keyword>